<evidence type="ECO:0000256" key="2">
    <source>
        <dbReference type="ARBA" id="ARBA00023163"/>
    </source>
</evidence>
<dbReference type="EMBL" id="BAABME010027798">
    <property type="protein sequence ID" value="GAA0176132.1"/>
    <property type="molecule type" value="Genomic_DNA"/>
</dbReference>
<sequence length="406" mass="45795">MKKPKLICEEGRILGEANISSTFVTSKEENDRTETGIILFKYQNVPHVFKSNEICSFNDTKSGILPPWIPSSHEEIRTSKGSLVEHEEESLSALELASFKLIIEYESRLRKIYGKPIKVPRYETECLGKVDQKLSTNAIIRFAGERFIEFLESSSTDLLMTSPIFLKEFSILNREDARDAELVFYLLASADKVGRKQFDQARKLLGHCEVLSSCVGGPVQRLVFYFLKALNEKIDRENMKTTPSNLGRKQFLDVEGEIMRANSTFLAYIKVNPTDLFIQLAAIQAIVEHVTEARKIHIIDFSIKGGQQHSMLIQALAMERGCHLEHLKITAIGTTSKSKIEEAGNKLTSFAQSMSVPFSFNVVMVDDILNLNEGLLSVNSDETVVVYSAYFLRSMLMLRLKAFSSV</sequence>
<dbReference type="Pfam" id="PF03514">
    <property type="entry name" value="GRAS"/>
    <property type="match status" value="1"/>
</dbReference>
<dbReference type="PROSITE" id="PS50985">
    <property type="entry name" value="GRAS"/>
    <property type="match status" value="1"/>
</dbReference>
<reference evidence="4 5" key="1">
    <citation type="submission" date="2024-01" db="EMBL/GenBank/DDBJ databases">
        <title>The complete chloroplast genome sequence of Lithospermum erythrorhizon: insights into the phylogenetic relationship among Boraginaceae species and the maternal lineages of purple gromwells.</title>
        <authorList>
            <person name="Okada T."/>
            <person name="Watanabe K."/>
        </authorList>
    </citation>
    <scope>NUCLEOTIDE SEQUENCE [LARGE SCALE GENOMIC DNA]</scope>
</reference>
<dbReference type="PANTHER" id="PTHR31636">
    <property type="entry name" value="OSJNBA0084A10.13 PROTEIN-RELATED"/>
    <property type="match status" value="1"/>
</dbReference>
<keyword evidence="2" id="KW-0804">Transcription</keyword>
<accession>A0AAV3RNE1</accession>
<feature type="short sequence motif" description="VHIID" evidence="3">
    <location>
        <begin position="296"/>
        <end position="300"/>
    </location>
</feature>
<evidence type="ECO:0000256" key="1">
    <source>
        <dbReference type="ARBA" id="ARBA00023015"/>
    </source>
</evidence>
<gene>
    <name evidence="4" type="ORF">LIER_42028</name>
</gene>
<evidence type="ECO:0000256" key="3">
    <source>
        <dbReference type="PROSITE-ProRule" id="PRU01191"/>
    </source>
</evidence>
<comment type="caution">
    <text evidence="4">The sequence shown here is derived from an EMBL/GenBank/DDBJ whole genome shotgun (WGS) entry which is preliminary data.</text>
</comment>
<dbReference type="AlphaFoldDB" id="A0AAV3RNE1"/>
<comment type="caution">
    <text evidence="3">Lacks conserved residue(s) required for the propagation of feature annotation.</text>
</comment>
<dbReference type="InterPro" id="IPR005202">
    <property type="entry name" value="TF_GRAS"/>
</dbReference>
<protein>
    <submittedName>
        <fullName evidence="4">Uncharacterized protein</fullName>
    </submittedName>
</protein>
<keyword evidence="1" id="KW-0805">Transcription regulation</keyword>
<evidence type="ECO:0000313" key="4">
    <source>
        <dbReference type="EMBL" id="GAA0176132.1"/>
    </source>
</evidence>
<keyword evidence="5" id="KW-1185">Reference proteome</keyword>
<dbReference type="Proteomes" id="UP001454036">
    <property type="component" value="Unassembled WGS sequence"/>
</dbReference>
<evidence type="ECO:0000313" key="5">
    <source>
        <dbReference type="Proteomes" id="UP001454036"/>
    </source>
</evidence>
<feature type="region of interest" description="Leucine repeat II (LRII)" evidence="3">
    <location>
        <begin position="342"/>
        <end position="374"/>
    </location>
</feature>
<organism evidence="4 5">
    <name type="scientific">Lithospermum erythrorhizon</name>
    <name type="common">Purple gromwell</name>
    <name type="synonym">Lithospermum officinale var. erythrorhizon</name>
    <dbReference type="NCBI Taxonomy" id="34254"/>
    <lineage>
        <taxon>Eukaryota</taxon>
        <taxon>Viridiplantae</taxon>
        <taxon>Streptophyta</taxon>
        <taxon>Embryophyta</taxon>
        <taxon>Tracheophyta</taxon>
        <taxon>Spermatophyta</taxon>
        <taxon>Magnoliopsida</taxon>
        <taxon>eudicotyledons</taxon>
        <taxon>Gunneridae</taxon>
        <taxon>Pentapetalae</taxon>
        <taxon>asterids</taxon>
        <taxon>lamiids</taxon>
        <taxon>Boraginales</taxon>
        <taxon>Boraginaceae</taxon>
        <taxon>Boraginoideae</taxon>
        <taxon>Lithospermeae</taxon>
        <taxon>Lithospermum</taxon>
    </lineage>
</organism>
<proteinExistence type="inferred from homology"/>
<comment type="similarity">
    <text evidence="3">Belongs to the GRAS family.</text>
</comment>
<name>A0AAV3RNE1_LITER</name>